<dbReference type="GO" id="GO:0000977">
    <property type="term" value="F:RNA polymerase II transcription regulatory region sequence-specific DNA binding"/>
    <property type="evidence" value="ECO:0007669"/>
    <property type="project" value="TreeGrafter"/>
</dbReference>
<dbReference type="Proteomes" id="UP000534634">
    <property type="component" value="Unassembled WGS sequence"/>
</dbReference>
<dbReference type="EMBL" id="VXBB01022900">
    <property type="protein sequence ID" value="NXM63808.1"/>
    <property type="molecule type" value="Genomic_DNA"/>
</dbReference>
<evidence type="ECO:0000256" key="2">
    <source>
        <dbReference type="ARBA" id="ARBA00023015"/>
    </source>
</evidence>
<gene>
    <name evidence="7" type="primary">Bbx</name>
    <name evidence="7" type="ORF">ILLCLE_R01080</name>
</gene>
<evidence type="ECO:0000256" key="1">
    <source>
        <dbReference type="ARBA" id="ARBA00022553"/>
    </source>
</evidence>
<evidence type="ECO:0000256" key="5">
    <source>
        <dbReference type="ARBA" id="ARBA00023242"/>
    </source>
</evidence>
<feature type="compositionally biased region" description="Basic and acidic residues" evidence="6">
    <location>
        <begin position="1"/>
        <end position="10"/>
    </location>
</feature>
<keyword evidence="5" id="KW-0539">Nucleus</keyword>
<dbReference type="PANTHER" id="PTHR13059">
    <property type="entry name" value="HMG-BOX TRANSCRIPTION FACTOR BBX"/>
    <property type="match status" value="1"/>
</dbReference>
<accession>A0A7L1CLN1</accession>
<evidence type="ECO:0000313" key="8">
    <source>
        <dbReference type="Proteomes" id="UP000534634"/>
    </source>
</evidence>
<sequence>GAERLMDTPRKKNRPVSNVKGSMLDTKSPKKKVKSKEKKTSKEKPMETTKESKPPDFLSIEAGKEVPCEASNNIKVEPLTPTEEVVPQSLPEQVKTEDSDCVKKIETCGSRKSERSCKGALYKTLVSEGMLTSLRANVDRGKRSSGKGNSSDHEGCWNEEIWAFSPSGTSGNKKLKKTKPKEEFVFGLAKLEEEFAKKFNSLPQYSPITFDRKNSAVSRKKRKIGSGSCELPKSSKGSFQSQKKNLFHKIVSKFKHRTKLNVPDTGTECFVQSDTLFPLKCHCQSHTILLEDRNSSESAWKNKISISTLNTPEPAMMHEPLVGSQKRKARKTKITHLVRTADGRVSPAAGTL</sequence>
<keyword evidence="2" id="KW-0805">Transcription regulation</keyword>
<comment type="caution">
    <text evidence="7">The sequence shown here is derived from an EMBL/GenBank/DDBJ whole genome shotgun (WGS) entry which is preliminary data.</text>
</comment>
<dbReference type="AlphaFoldDB" id="A0A7L1CLN1"/>
<evidence type="ECO:0000313" key="7">
    <source>
        <dbReference type="EMBL" id="NXM63808.1"/>
    </source>
</evidence>
<protein>
    <submittedName>
        <fullName evidence="7">BBX factor</fullName>
    </submittedName>
</protein>
<organism evidence="7 8">
    <name type="scientific">Illadopsis cleaveri</name>
    <name type="common">blackcap illadopsis</name>
    <dbReference type="NCBI Taxonomy" id="201329"/>
    <lineage>
        <taxon>Eukaryota</taxon>
        <taxon>Metazoa</taxon>
        <taxon>Chordata</taxon>
        <taxon>Craniata</taxon>
        <taxon>Vertebrata</taxon>
        <taxon>Euteleostomi</taxon>
        <taxon>Archelosauria</taxon>
        <taxon>Archosauria</taxon>
        <taxon>Dinosauria</taxon>
        <taxon>Saurischia</taxon>
        <taxon>Theropoda</taxon>
        <taxon>Coelurosauria</taxon>
        <taxon>Aves</taxon>
        <taxon>Neognathae</taxon>
        <taxon>Neoaves</taxon>
        <taxon>Telluraves</taxon>
        <taxon>Australaves</taxon>
        <taxon>Passeriformes</taxon>
        <taxon>Sylvioidea</taxon>
        <taxon>Timaliidae</taxon>
        <taxon>Illadopsis</taxon>
    </lineage>
</organism>
<keyword evidence="4" id="KW-0804">Transcription</keyword>
<name>A0A7L1CLN1_9PASS</name>
<keyword evidence="3" id="KW-0238">DNA-binding</keyword>
<feature type="non-terminal residue" evidence="7">
    <location>
        <position position="352"/>
    </location>
</feature>
<feature type="non-terminal residue" evidence="7">
    <location>
        <position position="1"/>
    </location>
</feature>
<evidence type="ECO:0000256" key="3">
    <source>
        <dbReference type="ARBA" id="ARBA00023125"/>
    </source>
</evidence>
<dbReference type="GO" id="GO:0005634">
    <property type="term" value="C:nucleus"/>
    <property type="evidence" value="ECO:0007669"/>
    <property type="project" value="TreeGrafter"/>
</dbReference>
<reference evidence="7 8" key="1">
    <citation type="submission" date="2019-09" db="EMBL/GenBank/DDBJ databases">
        <title>Bird 10,000 Genomes (B10K) Project - Family phase.</title>
        <authorList>
            <person name="Zhang G."/>
        </authorList>
    </citation>
    <scope>NUCLEOTIDE SEQUENCE [LARGE SCALE GENOMIC DNA]</scope>
    <source>
        <strain evidence="7">B10K-DU-002-01</strain>
        <tissue evidence="7">Muscle</tissue>
    </source>
</reference>
<keyword evidence="1" id="KW-0597">Phosphoprotein</keyword>
<dbReference type="GO" id="GO:0000981">
    <property type="term" value="F:DNA-binding transcription factor activity, RNA polymerase II-specific"/>
    <property type="evidence" value="ECO:0007669"/>
    <property type="project" value="TreeGrafter"/>
</dbReference>
<evidence type="ECO:0000256" key="6">
    <source>
        <dbReference type="SAM" id="MobiDB-lite"/>
    </source>
</evidence>
<dbReference type="PANTHER" id="PTHR13059:SF10">
    <property type="entry name" value="HMG BOX TRANSCRIPTION FACTOR BBX"/>
    <property type="match status" value="1"/>
</dbReference>
<dbReference type="InterPro" id="IPR052412">
    <property type="entry name" value="CC-Dev_Transcription_Reg"/>
</dbReference>
<proteinExistence type="predicted"/>
<keyword evidence="8" id="KW-1185">Reference proteome</keyword>
<feature type="region of interest" description="Disordered" evidence="6">
    <location>
        <begin position="1"/>
        <end position="97"/>
    </location>
</feature>
<evidence type="ECO:0000256" key="4">
    <source>
        <dbReference type="ARBA" id="ARBA00023163"/>
    </source>
</evidence>
<feature type="compositionally biased region" description="Basic and acidic residues" evidence="6">
    <location>
        <begin position="38"/>
        <end position="54"/>
    </location>
</feature>